<proteinExistence type="predicted"/>
<feature type="region of interest" description="Disordered" evidence="1">
    <location>
        <begin position="156"/>
        <end position="197"/>
    </location>
</feature>
<accession>A0A1B6DW03</accession>
<dbReference type="AlphaFoldDB" id="A0A1B6DW03"/>
<gene>
    <name evidence="2" type="ORF">g.5200</name>
</gene>
<reference evidence="2" key="1">
    <citation type="submission" date="2015-12" db="EMBL/GenBank/DDBJ databases">
        <title>De novo transcriptome assembly of four potential Pierce s Disease insect vectors from Arizona vineyards.</title>
        <authorList>
            <person name="Tassone E.E."/>
        </authorList>
    </citation>
    <scope>NUCLEOTIDE SEQUENCE</scope>
</reference>
<feature type="non-terminal residue" evidence="2">
    <location>
        <position position="371"/>
    </location>
</feature>
<organism evidence="2">
    <name type="scientific">Clastoptera arizonana</name>
    <name type="common">Arizona spittle bug</name>
    <dbReference type="NCBI Taxonomy" id="38151"/>
    <lineage>
        <taxon>Eukaryota</taxon>
        <taxon>Metazoa</taxon>
        <taxon>Ecdysozoa</taxon>
        <taxon>Arthropoda</taxon>
        <taxon>Hexapoda</taxon>
        <taxon>Insecta</taxon>
        <taxon>Pterygota</taxon>
        <taxon>Neoptera</taxon>
        <taxon>Paraneoptera</taxon>
        <taxon>Hemiptera</taxon>
        <taxon>Auchenorrhyncha</taxon>
        <taxon>Cercopoidea</taxon>
        <taxon>Clastopteridae</taxon>
        <taxon>Clastoptera</taxon>
    </lineage>
</organism>
<evidence type="ECO:0000256" key="1">
    <source>
        <dbReference type="SAM" id="MobiDB-lite"/>
    </source>
</evidence>
<feature type="non-terminal residue" evidence="2">
    <location>
        <position position="1"/>
    </location>
</feature>
<name>A0A1B6DW03_9HEMI</name>
<sequence length="371" mass="42712">CIVAGLSVSNPVPEDSSRSEDVFNVKTLKKVDLFKENQDRRSSPSLPGLNKDLSSKHHLVQKIIEHFDYLKEDDTEIIKLKNNKKIKNTENESYNSYFTDLNGRSESTEEIHRIVDNTSHKRVIPMVKDSYTVMKAEDPQAKLKDVQQTKQIGNGFRKFDVPAGNKSNSNASVNPEYYELDNGSNYSPDKIQPHKNDDHTTEKIMTEENNIHKFFNTSTQHHDTNNRMFGIFNKFISEFHKPNNSHGITKNNNSGTKMEFQDPLLRTKPRFSIDTRNKLKINRAKVEEKKKIDEGMTEENYDLGTLINIYDRKANMARTVHSDKNKMDTNEAKSRQMKESSDLLSNISDMAGIYKISQIVQESLDKESEKT</sequence>
<evidence type="ECO:0000313" key="2">
    <source>
        <dbReference type="EMBL" id="JAS29855.1"/>
    </source>
</evidence>
<protein>
    <submittedName>
        <fullName evidence="2">Uncharacterized protein</fullName>
    </submittedName>
</protein>
<dbReference type="EMBL" id="GEDC01007443">
    <property type="protein sequence ID" value="JAS29855.1"/>
    <property type="molecule type" value="Transcribed_RNA"/>
</dbReference>